<dbReference type="PROSITE" id="PS50199">
    <property type="entry name" value="ZF_RANBP2_2"/>
    <property type="match status" value="1"/>
</dbReference>
<dbReference type="GO" id="GO:0008270">
    <property type="term" value="F:zinc ion binding"/>
    <property type="evidence" value="ECO:0007669"/>
    <property type="project" value="UniProtKB-KW"/>
</dbReference>
<dbReference type="SUPFAM" id="SSF90209">
    <property type="entry name" value="Ran binding protein zinc finger-like"/>
    <property type="match status" value="1"/>
</dbReference>
<evidence type="ECO:0000256" key="2">
    <source>
        <dbReference type="ARBA" id="ARBA00022771"/>
    </source>
</evidence>
<dbReference type="Pfam" id="PF00641">
    <property type="entry name" value="Zn_ribbon_RanBP"/>
    <property type="match status" value="1"/>
</dbReference>
<dbReference type="InterPro" id="IPR006553">
    <property type="entry name" value="Leu-rich_rpt_Cys-con_subtyp"/>
</dbReference>
<sequence>MDETTELLPLPEDDSLQALCLGVLCPALAGSKQKGSKVFAHLGPEAGIPSQISAQTVAWAAKTGNLSDTLLLWLLEKGSLLQLPLLDAIAVTDKVLARYPHEKAADLEVVQLGDRFLEAGSLLRKIATAGGSTLRHLALRGCEGIDDGMIKALQKRNHGLESLHLVDCADLTGAFLERLADCCPLLWSLSTSGCAKVTDQSLQAFFQNCSTAVRHPPAALLSAAAAHCPRPLSPSMQHLCALDLSRCGVGGLTAQALGARGAGLQSLTLDGCAGVTDAALRLVLRGTPQLRRASVIGCGALTPSGAWRLVAHPTLESAALQLALRAGAQPLPHAAGSAAAAAAAEQALHWVCLQCTLFNAMEAAACEACGAPRPGAGAGDDAAAAAAAAVAAAAVAAHHHHAHDPYPLTNGDGSGGGGAALLALTIVLSAAPEAAAQQRAPRLALGRLAPLLPHGLRELSLHVDADAGDGSGSSASTSAVVIAAAYGDVAALAERCPRLRALSLRAAQSSLDVSGDAEGTAGAAAAVTDGFVELEELELVGIAALPPSSVLANAAAIGSSKLTTLRLELARTPDADTAAAAITVPEAPPVLLASSHLRALTVAGDPSLSRLLLDCPALTRLDVGSSPALITLDLNAGGGSGGSGSGAGSSSGGSGGGSALTEVSLPRGLDAAGVAALVRAAPQLALLSAPANHALSDGALAVAAGACAALRALSLPGCRGVGAAALARALAAPGFVGLRALTLSHSRALTAATLARLAALPALRTLSISSCHALKGTISPAAKDDGSDADALNASTHSAPSLAGAAAAARSPDSPDVGAEAHDVAAAALDVGWAAAVQFDLSSVEETLYAAEEETGEGDGGGGGGGGGGGDADAASDYDFQCYLGSRLTPLAGKLKLQLQSW</sequence>
<dbReference type="Gene3D" id="2.30.30.380">
    <property type="entry name" value="Zn-finger domain of Sec23/24"/>
    <property type="match status" value="1"/>
</dbReference>
<dbReference type="OrthoDB" id="550575at2759"/>
<comment type="caution">
    <text evidence="6">The sequence shown here is derived from an EMBL/GenBank/DDBJ whole genome shotgun (WGS) entry which is preliminary data.</text>
</comment>
<evidence type="ECO:0000259" key="5">
    <source>
        <dbReference type="PROSITE" id="PS50199"/>
    </source>
</evidence>
<dbReference type="InterPro" id="IPR032675">
    <property type="entry name" value="LRR_dom_sf"/>
</dbReference>
<feature type="domain" description="RanBP2-type" evidence="5">
    <location>
        <begin position="345"/>
        <end position="375"/>
    </location>
</feature>
<evidence type="ECO:0000256" key="1">
    <source>
        <dbReference type="ARBA" id="ARBA00022723"/>
    </source>
</evidence>
<dbReference type="SUPFAM" id="SSF52047">
    <property type="entry name" value="RNI-like"/>
    <property type="match status" value="2"/>
</dbReference>
<dbReference type="SMART" id="SM00367">
    <property type="entry name" value="LRR_CC"/>
    <property type="match status" value="7"/>
</dbReference>
<evidence type="ECO:0000313" key="7">
    <source>
        <dbReference type="Proteomes" id="UP000664859"/>
    </source>
</evidence>
<proteinExistence type="predicted"/>
<evidence type="ECO:0000256" key="3">
    <source>
        <dbReference type="ARBA" id="ARBA00022833"/>
    </source>
</evidence>
<accession>A0A835Z4Z5</accession>
<dbReference type="Gene3D" id="3.80.10.10">
    <property type="entry name" value="Ribonuclease Inhibitor"/>
    <property type="match status" value="3"/>
</dbReference>
<keyword evidence="2 4" id="KW-0863">Zinc-finger</keyword>
<dbReference type="InterPro" id="IPR036443">
    <property type="entry name" value="Znf_RanBP2_sf"/>
</dbReference>
<dbReference type="GO" id="GO:0019005">
    <property type="term" value="C:SCF ubiquitin ligase complex"/>
    <property type="evidence" value="ECO:0007669"/>
    <property type="project" value="TreeGrafter"/>
</dbReference>
<dbReference type="PANTHER" id="PTHR13318">
    <property type="entry name" value="PARTNER OF PAIRED, ISOFORM B-RELATED"/>
    <property type="match status" value="1"/>
</dbReference>
<dbReference type="InterPro" id="IPR001876">
    <property type="entry name" value="Znf_RanBP2"/>
</dbReference>
<keyword evidence="7" id="KW-1185">Reference proteome</keyword>
<name>A0A835Z4Z5_9STRA</name>
<dbReference type="Proteomes" id="UP000664859">
    <property type="component" value="Unassembled WGS sequence"/>
</dbReference>
<dbReference type="GO" id="GO:0031146">
    <property type="term" value="P:SCF-dependent proteasomal ubiquitin-dependent protein catabolic process"/>
    <property type="evidence" value="ECO:0007669"/>
    <property type="project" value="TreeGrafter"/>
</dbReference>
<protein>
    <recommendedName>
        <fullName evidence="5">RanBP2-type domain-containing protein</fullName>
    </recommendedName>
</protein>
<dbReference type="EMBL" id="JAFCMP010000101">
    <property type="protein sequence ID" value="KAG5186901.1"/>
    <property type="molecule type" value="Genomic_DNA"/>
</dbReference>
<reference evidence="6" key="1">
    <citation type="submission" date="2021-02" db="EMBL/GenBank/DDBJ databases">
        <title>First Annotated Genome of the Yellow-green Alga Tribonema minus.</title>
        <authorList>
            <person name="Mahan K.M."/>
        </authorList>
    </citation>
    <scope>NUCLEOTIDE SEQUENCE</scope>
    <source>
        <strain evidence="6">UTEX B ZZ1240</strain>
    </source>
</reference>
<keyword evidence="3" id="KW-0862">Zinc</keyword>
<evidence type="ECO:0000256" key="4">
    <source>
        <dbReference type="PROSITE-ProRule" id="PRU00322"/>
    </source>
</evidence>
<organism evidence="6 7">
    <name type="scientific">Tribonema minus</name>
    <dbReference type="NCBI Taxonomy" id="303371"/>
    <lineage>
        <taxon>Eukaryota</taxon>
        <taxon>Sar</taxon>
        <taxon>Stramenopiles</taxon>
        <taxon>Ochrophyta</taxon>
        <taxon>PX clade</taxon>
        <taxon>Xanthophyceae</taxon>
        <taxon>Tribonematales</taxon>
        <taxon>Tribonemataceae</taxon>
        <taxon>Tribonema</taxon>
    </lineage>
</organism>
<dbReference type="PROSITE" id="PS01358">
    <property type="entry name" value="ZF_RANBP2_1"/>
    <property type="match status" value="1"/>
</dbReference>
<keyword evidence="1" id="KW-0479">Metal-binding</keyword>
<evidence type="ECO:0000313" key="6">
    <source>
        <dbReference type="EMBL" id="KAG5186901.1"/>
    </source>
</evidence>
<gene>
    <name evidence="6" type="ORF">JKP88DRAFT_276316</name>
</gene>
<dbReference type="AlphaFoldDB" id="A0A835Z4Z5"/>